<dbReference type="InterPro" id="IPR021315">
    <property type="entry name" value="Gap/Sap"/>
</dbReference>
<dbReference type="AlphaFoldDB" id="A0A652YRY5"/>
<name>A0A652YRY5_NOCGL</name>
<gene>
    <name evidence="1" type="ORF">FNL38_103446</name>
</gene>
<proteinExistence type="predicted"/>
<reference evidence="1" key="1">
    <citation type="submission" date="2019-07" db="EMBL/GenBank/DDBJ databases">
        <title>Genomic Encyclopedia of Type Strains, Phase IV (KMG-IV): sequencing the most valuable type-strain genomes for metagenomic binning, comparative biology and taxonomic classification.</title>
        <authorList>
            <person name="Goeker M."/>
        </authorList>
    </citation>
    <scope>NUCLEOTIDE SEQUENCE</scope>
    <source>
        <strain evidence="1">DSM 44596</strain>
    </source>
</reference>
<protein>
    <submittedName>
        <fullName evidence="1">Sap-like sulfolipid-1-addressing protein</fullName>
    </submittedName>
</protein>
<organism evidence="1">
    <name type="scientific">Nocardia globerula</name>
    <dbReference type="NCBI Taxonomy" id="1818"/>
    <lineage>
        <taxon>Bacteria</taxon>
        <taxon>Bacillati</taxon>
        <taxon>Actinomycetota</taxon>
        <taxon>Actinomycetes</taxon>
        <taxon>Mycobacteriales</taxon>
        <taxon>Nocardiaceae</taxon>
        <taxon>Nocardia</taxon>
    </lineage>
</organism>
<comment type="caution">
    <text evidence="1">The sequence shown here is derived from an EMBL/GenBank/DDBJ whole genome shotgun (WGS) entry which is preliminary data.</text>
</comment>
<accession>A0A652YRY5</accession>
<dbReference type="EMBL" id="VNIQ01000003">
    <property type="protein sequence ID" value="TYQ05095.1"/>
    <property type="molecule type" value="Genomic_DNA"/>
</dbReference>
<dbReference type="Pfam" id="PF11139">
    <property type="entry name" value="SfLAP"/>
    <property type="match status" value="1"/>
</dbReference>
<sequence length="237" mass="25312">MGSLLLQQIPLALGIIMSPLAIVAVVAVLFSERARINSIAYLVGWFLGIIVSLAVSFAILTALEVHQRTHPPLWVPILHLILGTVLLGGAWFVYTRSHRRMQAMAAATGPGDIAAAAPQLPKMLQSVEHFSPWRSGVLGFALFVLNPIDMSCAIAAAMNFRLSSAAPSAEWASAVVFALVSASSVAVPVALLLIKKEKATEPLQRIRTWIATNTHLLNVGLLILISAMQISKGIQGL</sequence>
<evidence type="ECO:0000313" key="1">
    <source>
        <dbReference type="EMBL" id="TYQ05095.1"/>
    </source>
</evidence>